<evidence type="ECO:0000313" key="4">
    <source>
        <dbReference type="EMBL" id="REK73066.1"/>
    </source>
</evidence>
<dbReference type="PROSITE" id="PS50937">
    <property type="entry name" value="HTH_MERR_2"/>
    <property type="match status" value="1"/>
</dbReference>
<dbReference type="InterPro" id="IPR036724">
    <property type="entry name" value="Cobalamin-bd_sf"/>
</dbReference>
<dbReference type="InterPro" id="IPR009061">
    <property type="entry name" value="DNA-bd_dom_put_sf"/>
</dbReference>
<feature type="domain" description="HTH merR-type" evidence="3">
    <location>
        <begin position="31"/>
        <end position="100"/>
    </location>
</feature>
<organism evidence="4 5">
    <name type="scientific">Aeromicrobium endophyticum</name>
    <dbReference type="NCBI Taxonomy" id="2292704"/>
    <lineage>
        <taxon>Bacteria</taxon>
        <taxon>Bacillati</taxon>
        <taxon>Actinomycetota</taxon>
        <taxon>Actinomycetes</taxon>
        <taxon>Propionibacteriales</taxon>
        <taxon>Nocardioidaceae</taxon>
        <taxon>Aeromicrobium</taxon>
    </lineage>
</organism>
<evidence type="ECO:0000259" key="3">
    <source>
        <dbReference type="PROSITE" id="PS50937"/>
    </source>
</evidence>
<dbReference type="SMART" id="SM00422">
    <property type="entry name" value="HTH_MERR"/>
    <property type="match status" value="1"/>
</dbReference>
<dbReference type="InterPro" id="IPR003759">
    <property type="entry name" value="Cbl-bd_cap"/>
</dbReference>
<protein>
    <submittedName>
        <fullName evidence="4">MerR family transcriptional regulator</fullName>
    </submittedName>
</protein>
<dbReference type="Pfam" id="PF13411">
    <property type="entry name" value="MerR_1"/>
    <property type="match status" value="1"/>
</dbReference>
<dbReference type="Gene3D" id="3.40.50.280">
    <property type="entry name" value="Cobalamin-binding domain"/>
    <property type="match status" value="1"/>
</dbReference>
<dbReference type="CDD" id="cd01104">
    <property type="entry name" value="HTH_MlrA-CarA"/>
    <property type="match status" value="1"/>
</dbReference>
<gene>
    <name evidence="4" type="ORF">DX116_05635</name>
</gene>
<proteinExistence type="predicted"/>
<sequence length="327" mass="34708">MNKFYAGLMPNPERDEAPEPLAADGAPAAIVWNVGSVAERLGISPSTLRTWERRYGVGPTHRTAGGHRRYTETDIERVTLIKALIARGAPPMEAARVAQTTAVDDLGTALVDASGDDHGDDLEHHQIVDGIIAASRDYEPDRIRSLIAGALRRDGVIGAWTGVIAPALINIGREWSEGRLGIEAEHLTSEVVVGELRAHTRAAGRLDSNGPTIVLASAESDLHSMPLIALEAALADAGRACHVLGAQFPAKALASMTANLRPTIVFVWASLPRTEDDEMWQVVTSMVPPTTAILGGPGWPDRPDARGQATVSVSLESTVARITSLVG</sequence>
<keyword evidence="5" id="KW-1185">Reference proteome</keyword>
<dbReference type="Gene3D" id="1.10.1660.10">
    <property type="match status" value="1"/>
</dbReference>
<dbReference type="SUPFAM" id="SSF46955">
    <property type="entry name" value="Putative DNA-binding domain"/>
    <property type="match status" value="1"/>
</dbReference>
<dbReference type="Proteomes" id="UP000265581">
    <property type="component" value="Unassembled WGS sequence"/>
</dbReference>
<dbReference type="Pfam" id="PF02607">
    <property type="entry name" value="B12-binding_2"/>
    <property type="match status" value="1"/>
</dbReference>
<dbReference type="GO" id="GO:0003677">
    <property type="term" value="F:DNA binding"/>
    <property type="evidence" value="ECO:0007669"/>
    <property type="project" value="UniProtKB-KW"/>
</dbReference>
<reference evidence="4 5" key="1">
    <citation type="submission" date="2018-08" db="EMBL/GenBank/DDBJ databases">
        <title>Aeromicrobium sp. M2KJ-4, whole genome shotgun sequence.</title>
        <authorList>
            <person name="Tuo L."/>
        </authorList>
    </citation>
    <scope>NUCLEOTIDE SEQUENCE [LARGE SCALE GENOMIC DNA]</scope>
    <source>
        <strain evidence="4 5">M2KJ-4</strain>
    </source>
</reference>
<name>A0A371PBW3_9ACTN</name>
<dbReference type="AlphaFoldDB" id="A0A371PBW3"/>
<dbReference type="InterPro" id="IPR036594">
    <property type="entry name" value="Meth_synthase_dom"/>
</dbReference>
<dbReference type="PANTHER" id="PTHR30204:SF97">
    <property type="entry name" value="MERR FAMILY REGULATORY PROTEIN"/>
    <property type="match status" value="1"/>
</dbReference>
<dbReference type="GO" id="GO:0046872">
    <property type="term" value="F:metal ion binding"/>
    <property type="evidence" value="ECO:0007669"/>
    <property type="project" value="InterPro"/>
</dbReference>
<dbReference type="SUPFAM" id="SSF52242">
    <property type="entry name" value="Cobalamin (vitamin B12)-binding domain"/>
    <property type="match status" value="1"/>
</dbReference>
<keyword evidence="1" id="KW-0238">DNA-binding</keyword>
<dbReference type="InterPro" id="IPR047057">
    <property type="entry name" value="MerR_fam"/>
</dbReference>
<evidence type="ECO:0000313" key="5">
    <source>
        <dbReference type="Proteomes" id="UP000265581"/>
    </source>
</evidence>
<feature type="region of interest" description="Disordered" evidence="2">
    <location>
        <begin position="1"/>
        <end position="20"/>
    </location>
</feature>
<evidence type="ECO:0000256" key="1">
    <source>
        <dbReference type="ARBA" id="ARBA00023125"/>
    </source>
</evidence>
<dbReference type="Gene3D" id="1.10.1240.10">
    <property type="entry name" value="Methionine synthase domain"/>
    <property type="match status" value="1"/>
</dbReference>
<dbReference type="GO" id="GO:0003700">
    <property type="term" value="F:DNA-binding transcription factor activity"/>
    <property type="evidence" value="ECO:0007669"/>
    <property type="project" value="InterPro"/>
</dbReference>
<evidence type="ECO:0000256" key="2">
    <source>
        <dbReference type="SAM" id="MobiDB-lite"/>
    </source>
</evidence>
<comment type="caution">
    <text evidence="4">The sequence shown here is derived from an EMBL/GenBank/DDBJ whole genome shotgun (WGS) entry which is preliminary data.</text>
</comment>
<accession>A0A371PBW3</accession>
<dbReference type="EMBL" id="QUBR01000001">
    <property type="protein sequence ID" value="REK73066.1"/>
    <property type="molecule type" value="Genomic_DNA"/>
</dbReference>
<dbReference type="InterPro" id="IPR000551">
    <property type="entry name" value="MerR-type_HTH_dom"/>
</dbReference>
<dbReference type="PANTHER" id="PTHR30204">
    <property type="entry name" value="REDOX-CYCLING DRUG-SENSING TRANSCRIPTIONAL ACTIVATOR SOXR"/>
    <property type="match status" value="1"/>
</dbReference>
<dbReference type="GO" id="GO:0031419">
    <property type="term" value="F:cobalamin binding"/>
    <property type="evidence" value="ECO:0007669"/>
    <property type="project" value="InterPro"/>
</dbReference>